<reference evidence="1 2" key="1">
    <citation type="journal article" date="2019" name="Sci. Rep.">
        <title>Comparative genomics of chytrid fungi reveal insights into the obligate biotrophic and pathogenic lifestyle of Synchytrium endobioticum.</title>
        <authorList>
            <person name="van de Vossenberg B.T.L.H."/>
            <person name="Warris S."/>
            <person name="Nguyen H.D.T."/>
            <person name="van Gent-Pelzer M.P.E."/>
            <person name="Joly D.L."/>
            <person name="van de Geest H.C."/>
            <person name="Bonants P.J.M."/>
            <person name="Smith D.S."/>
            <person name="Levesque C.A."/>
            <person name="van der Lee T.A.J."/>
        </authorList>
    </citation>
    <scope>NUCLEOTIDE SEQUENCE [LARGE SCALE GENOMIC DNA]</scope>
    <source>
        <strain evidence="1 2">MB42</strain>
    </source>
</reference>
<gene>
    <name evidence="1" type="ORF">SeMB42_g01396</name>
</gene>
<evidence type="ECO:0000313" key="1">
    <source>
        <dbReference type="EMBL" id="TPX52487.1"/>
    </source>
</evidence>
<proteinExistence type="predicted"/>
<accession>A0A507DMR8</accession>
<organism evidence="1 2">
    <name type="scientific">Synchytrium endobioticum</name>
    <dbReference type="NCBI Taxonomy" id="286115"/>
    <lineage>
        <taxon>Eukaryota</taxon>
        <taxon>Fungi</taxon>
        <taxon>Fungi incertae sedis</taxon>
        <taxon>Chytridiomycota</taxon>
        <taxon>Chytridiomycota incertae sedis</taxon>
        <taxon>Chytridiomycetes</taxon>
        <taxon>Synchytriales</taxon>
        <taxon>Synchytriaceae</taxon>
        <taxon>Synchytrium</taxon>
    </lineage>
</organism>
<dbReference type="EMBL" id="QEAN01000035">
    <property type="protein sequence ID" value="TPX52487.1"/>
    <property type="molecule type" value="Genomic_DNA"/>
</dbReference>
<dbReference type="Proteomes" id="UP000317494">
    <property type="component" value="Unassembled WGS sequence"/>
</dbReference>
<comment type="caution">
    <text evidence="1">The sequence shown here is derived from an EMBL/GenBank/DDBJ whole genome shotgun (WGS) entry which is preliminary data.</text>
</comment>
<dbReference type="VEuPathDB" id="FungiDB:SeMB42_g01396"/>
<dbReference type="AlphaFoldDB" id="A0A507DMR8"/>
<keyword evidence="2" id="KW-1185">Reference proteome</keyword>
<name>A0A507DMR8_9FUNG</name>
<protein>
    <submittedName>
        <fullName evidence="1">Uncharacterized protein</fullName>
    </submittedName>
</protein>
<sequence>MTMHVAWFRLDSQWEVRQRAGEHQFGNFVTLGIALNQSEATPFYNGIAHRKAEKAGTIHIYIRKMRQEGDTIPYYSITADA</sequence>
<evidence type="ECO:0000313" key="2">
    <source>
        <dbReference type="Proteomes" id="UP000317494"/>
    </source>
</evidence>